<sequence length="407" mass="44259">MRRILSRLFVVPAIALAVLLLAPAPSANAHGETAQEAFLRMGTVSFWNVKFSATEVEQGEQLKVTGTAKILETWPEQLGEPELGFIGVVAPGPVVIIKERKINGAPAPHAIEVHKGGVYNFEITIAGRRPGRWHVHPIFGIHGAGSLLGPGQYIEVKESGKAFTNPVKLASGQVVDLEKVGMGDVAFWAVVWLVVGLVWLLYWIVPKRTVARLPVTSQIPLNTDGMEYGLITKRDHKAMNVIMAVTLVLLAGGWIYQARAYPEKMPQQVLRFEPEPVAMTPSFVQAKATEVRYDDATHTVTMIVDVKNTGTRPATLQGFTTTTLTFPTAGVAEPVDGRSMTVSPSPTVAPGQATKLTLTISDHVWREERLIPIGESRMQITGVLRFKDDAGAENFVTVQSFITSLSA</sequence>
<dbReference type="Gene3D" id="2.60.40.1580">
    <property type="entry name" value="Particulate methane monooxygenase, b subunit. Chain: A, domain 3"/>
    <property type="match status" value="1"/>
</dbReference>
<dbReference type="InterPro" id="IPR006833">
    <property type="entry name" value="NH3_CH4_mOase_B"/>
</dbReference>
<dbReference type="EC" id="1.14.13.2" evidence="3"/>
<evidence type="ECO:0000313" key="4">
    <source>
        <dbReference type="Proteomes" id="UP000070188"/>
    </source>
</evidence>
<dbReference type="Proteomes" id="UP000070188">
    <property type="component" value="Unassembled WGS sequence"/>
</dbReference>
<gene>
    <name evidence="3" type="ORF">LI90_2008</name>
</gene>
<accession>A0A132MTD5</accession>
<dbReference type="PATRIC" id="fig|1469144.10.peg.2177"/>
<dbReference type="Gene3D" id="1.10.287.710">
    <property type="entry name" value="Helix hairpin bin"/>
    <property type="match status" value="1"/>
</dbReference>
<protein>
    <submittedName>
        <fullName evidence="3">Particulate methane monooxygenase B-subunit</fullName>
        <ecNumber evidence="3">1.14.13.2</ecNumber>
    </submittedName>
</protein>
<dbReference type="RefSeq" id="WP_096059020.1">
    <property type="nucleotide sequence ID" value="NZ_LAXD01000001.1"/>
</dbReference>
<feature type="chain" id="PRO_5007452686" evidence="2">
    <location>
        <begin position="30"/>
        <end position="407"/>
    </location>
</feature>
<dbReference type="Gene3D" id="2.60.120.570">
    <property type="entry name" value="Particulate methane monooxygenase, b subunit. Chain: A, domain 1"/>
    <property type="match status" value="1"/>
</dbReference>
<evidence type="ECO:0000256" key="1">
    <source>
        <dbReference type="SAM" id="Phobius"/>
    </source>
</evidence>
<dbReference type="GO" id="GO:0018659">
    <property type="term" value="F:4-hydroxybenzoate 3-monooxygenase activity"/>
    <property type="evidence" value="ECO:0007669"/>
    <property type="project" value="UniProtKB-EC"/>
</dbReference>
<name>A0A132MTD5_9ACTN</name>
<dbReference type="STRING" id="1469144.LI90_2008"/>
<keyword evidence="3" id="KW-0503">Monooxygenase</keyword>
<evidence type="ECO:0000313" key="3">
    <source>
        <dbReference type="EMBL" id="KWX00980.1"/>
    </source>
</evidence>
<dbReference type="EMBL" id="LAXD01000001">
    <property type="protein sequence ID" value="KWX00980.1"/>
    <property type="molecule type" value="Genomic_DNA"/>
</dbReference>
<keyword evidence="3" id="KW-0560">Oxidoreductase</keyword>
<feature type="signal peptide" evidence="2">
    <location>
        <begin position="1"/>
        <end position="29"/>
    </location>
</feature>
<keyword evidence="4" id="KW-1185">Reference proteome</keyword>
<dbReference type="InterPro" id="IPR023301">
    <property type="entry name" value="NH3_CH4_mOase_suB_N"/>
</dbReference>
<organism evidence="3 4">
    <name type="scientific">Carbonactinospora thermoautotrophica</name>
    <dbReference type="NCBI Taxonomy" id="1469144"/>
    <lineage>
        <taxon>Bacteria</taxon>
        <taxon>Bacillati</taxon>
        <taxon>Actinomycetota</taxon>
        <taxon>Actinomycetes</taxon>
        <taxon>Kitasatosporales</taxon>
        <taxon>Carbonactinosporaceae</taxon>
        <taxon>Carbonactinospora</taxon>
    </lineage>
</organism>
<comment type="caution">
    <text evidence="3">The sequence shown here is derived from an EMBL/GenBank/DDBJ whole genome shotgun (WGS) entry which is preliminary data.</text>
</comment>
<feature type="transmembrane region" description="Helical" evidence="1">
    <location>
        <begin position="185"/>
        <end position="205"/>
    </location>
</feature>
<dbReference type="Pfam" id="PF04744">
    <property type="entry name" value="Monooxygenase_B"/>
    <property type="match status" value="1"/>
</dbReference>
<dbReference type="InterPro" id="IPR023141">
    <property type="entry name" value="NH3_CH4_mOase_suB_hlx_hairpin"/>
</dbReference>
<dbReference type="OrthoDB" id="178549at2"/>
<keyword evidence="1" id="KW-0472">Membrane</keyword>
<proteinExistence type="predicted"/>
<feature type="transmembrane region" description="Helical" evidence="1">
    <location>
        <begin position="238"/>
        <end position="256"/>
    </location>
</feature>
<evidence type="ECO:0000256" key="2">
    <source>
        <dbReference type="SAM" id="SignalP"/>
    </source>
</evidence>
<keyword evidence="1" id="KW-0812">Transmembrane</keyword>
<reference evidence="4" key="1">
    <citation type="submission" date="2015-04" db="EMBL/GenBank/DDBJ databases">
        <title>Physiological reanalysis, assessment of diazotrophy, and genome sequences of multiple isolates of Streptomyces thermoautotrophicus.</title>
        <authorList>
            <person name="MacKellar D.C."/>
            <person name="Lieber L."/>
            <person name="Norman J."/>
            <person name="Bolger A."/>
            <person name="Tobin C."/>
            <person name="Murray J.W."/>
            <person name="Chang R."/>
            <person name="Ford T."/>
            <person name="Nguyen P.Q."/>
            <person name="Woodward J."/>
            <person name="Permingeat H."/>
            <person name="Joshi N.S."/>
            <person name="Silver P.A."/>
            <person name="Usadel B."/>
            <person name="Rutherford A.W."/>
            <person name="Friesen M."/>
            <person name="Prell J."/>
        </authorList>
    </citation>
    <scope>NUCLEOTIDE SEQUENCE [LARGE SCALE GENOMIC DNA]</scope>
    <source>
        <strain evidence="4">H1</strain>
    </source>
</reference>
<dbReference type="AlphaFoldDB" id="A0A132MTD5"/>
<keyword evidence="1" id="KW-1133">Transmembrane helix</keyword>
<keyword evidence="2" id="KW-0732">Signal</keyword>
<dbReference type="InterPro" id="IPR023303">
    <property type="entry name" value="NH3_CH4_mOase_suB_C"/>
</dbReference>